<evidence type="ECO:0000256" key="1">
    <source>
        <dbReference type="ARBA" id="ARBA00004533"/>
    </source>
</evidence>
<dbReference type="Gene3D" id="3.40.190.10">
    <property type="entry name" value="Periplasmic binding protein-like II"/>
    <property type="match status" value="2"/>
</dbReference>
<evidence type="ECO:0000256" key="6">
    <source>
        <dbReference type="ARBA" id="ARBA00023136"/>
    </source>
</evidence>
<evidence type="ECO:0000256" key="2">
    <source>
        <dbReference type="ARBA" id="ARBA00010742"/>
    </source>
</evidence>
<dbReference type="OrthoDB" id="570524at2"/>
<keyword evidence="4" id="KW-1003">Cell membrane</keyword>
<dbReference type="SMART" id="SM00062">
    <property type="entry name" value="PBPb"/>
    <property type="match status" value="1"/>
</dbReference>
<comment type="subcellular location">
    <subcellularLocation>
        <location evidence="1">Cell inner membrane</location>
    </subcellularLocation>
</comment>
<comment type="similarity">
    <text evidence="2">Belongs to the bacterial solute-binding protein SsuA/TauA family.</text>
</comment>
<dbReference type="RefSeq" id="WP_106009682.1">
    <property type="nucleotide sequence ID" value="NZ_JALCPJ010000035.1"/>
</dbReference>
<evidence type="ECO:0000256" key="3">
    <source>
        <dbReference type="ARBA" id="ARBA00022448"/>
    </source>
</evidence>
<evidence type="ECO:0000313" key="10">
    <source>
        <dbReference type="Proteomes" id="UP000237798"/>
    </source>
</evidence>
<feature type="domain" description="Solute-binding protein family 3/N-terminal" evidence="8">
    <location>
        <begin position="36"/>
        <end position="258"/>
    </location>
</feature>
<dbReference type="Proteomes" id="UP000237798">
    <property type="component" value="Unassembled WGS sequence"/>
</dbReference>
<evidence type="ECO:0000313" key="9">
    <source>
        <dbReference type="EMBL" id="PRR84962.1"/>
    </source>
</evidence>
<reference evidence="9 10" key="1">
    <citation type="submission" date="2018-03" db="EMBL/GenBank/DDBJ databases">
        <title>Genome sequence of Clostridium luticellarii DSM 29923.</title>
        <authorList>
            <person name="Poehlein A."/>
            <person name="Daniel R."/>
        </authorList>
    </citation>
    <scope>NUCLEOTIDE SEQUENCE [LARGE SCALE GENOMIC DNA]</scope>
    <source>
        <strain evidence="9 10">DSM 29923</strain>
    </source>
</reference>
<dbReference type="PROSITE" id="PS51257">
    <property type="entry name" value="PROKAR_LIPOPROTEIN"/>
    <property type="match status" value="1"/>
</dbReference>
<keyword evidence="6" id="KW-0472">Membrane</keyword>
<feature type="signal peptide" evidence="7">
    <location>
        <begin position="1"/>
        <end position="21"/>
    </location>
</feature>
<evidence type="ECO:0000256" key="4">
    <source>
        <dbReference type="ARBA" id="ARBA00022475"/>
    </source>
</evidence>
<feature type="chain" id="PRO_5039273657" evidence="7">
    <location>
        <begin position="22"/>
        <end position="323"/>
    </location>
</feature>
<keyword evidence="5" id="KW-0997">Cell inner membrane</keyword>
<dbReference type="InterPro" id="IPR001638">
    <property type="entry name" value="Solute-binding_3/MltF_N"/>
</dbReference>
<dbReference type="PANTHER" id="PTHR30024:SF43">
    <property type="entry name" value="BLL4572 PROTEIN"/>
    <property type="match status" value="1"/>
</dbReference>
<comment type="caution">
    <text evidence="9">The sequence shown here is derived from an EMBL/GenBank/DDBJ whole genome shotgun (WGS) entry which is preliminary data.</text>
</comment>
<evidence type="ECO:0000259" key="8">
    <source>
        <dbReference type="SMART" id="SM00062"/>
    </source>
</evidence>
<evidence type="ECO:0000256" key="5">
    <source>
        <dbReference type="ARBA" id="ARBA00022519"/>
    </source>
</evidence>
<dbReference type="Pfam" id="PF13379">
    <property type="entry name" value="NMT1_2"/>
    <property type="match status" value="1"/>
</dbReference>
<evidence type="ECO:0000256" key="7">
    <source>
        <dbReference type="SAM" id="SignalP"/>
    </source>
</evidence>
<protein>
    <submittedName>
        <fullName evidence="9">Putative aliphatic sulfonates-binding protein</fullName>
    </submittedName>
</protein>
<keyword evidence="3" id="KW-0813">Transport</keyword>
<keyword evidence="7" id="KW-0732">Signal</keyword>
<name>A0A2T0BMD9_9CLOT</name>
<accession>A0A2T0BMD9</accession>
<dbReference type="CDD" id="cd13553">
    <property type="entry name" value="PBP2_NrtA_CpmA_like"/>
    <property type="match status" value="1"/>
</dbReference>
<organism evidence="9 10">
    <name type="scientific">Clostridium luticellarii</name>
    <dbReference type="NCBI Taxonomy" id="1691940"/>
    <lineage>
        <taxon>Bacteria</taxon>
        <taxon>Bacillati</taxon>
        <taxon>Bacillota</taxon>
        <taxon>Clostridia</taxon>
        <taxon>Eubacteriales</taxon>
        <taxon>Clostridiaceae</taxon>
        <taxon>Clostridium</taxon>
    </lineage>
</organism>
<dbReference type="PANTHER" id="PTHR30024">
    <property type="entry name" value="ALIPHATIC SULFONATES-BINDING PROTEIN-RELATED"/>
    <property type="match status" value="1"/>
</dbReference>
<gene>
    <name evidence="9" type="primary">ssuA_5</name>
    <name evidence="9" type="ORF">CLLU_20850</name>
</gene>
<dbReference type="GO" id="GO:0005886">
    <property type="term" value="C:plasma membrane"/>
    <property type="evidence" value="ECO:0007669"/>
    <property type="project" value="UniProtKB-SubCell"/>
</dbReference>
<dbReference type="SUPFAM" id="SSF53850">
    <property type="entry name" value="Periplasmic binding protein-like II"/>
    <property type="match status" value="1"/>
</dbReference>
<proteinExistence type="inferred from homology"/>
<keyword evidence="10" id="KW-1185">Reference proteome</keyword>
<dbReference type="AlphaFoldDB" id="A0A2T0BMD9"/>
<dbReference type="InterPro" id="IPR044527">
    <property type="entry name" value="NrtA/CpmA_ABC-bd_dom"/>
</dbReference>
<dbReference type="EMBL" id="PVXP01000028">
    <property type="protein sequence ID" value="PRR84962.1"/>
    <property type="molecule type" value="Genomic_DNA"/>
</dbReference>
<sequence>MKKFNKFVVGILMLSLVVGFAGCGSKNTGEADSKKTIKIAYLPITHSVPLYVENEEAKSDKNNFKNTNVELVKFGTWPELMDALNTGKVDGAVVLIQLAMKAKEQGIDLKAVALGHRDGTNIIVSKDINSPSDLKGKTIAIPQKFSTMNILLYQALKNAGMNYSDVKTVELAPAEMPAALAEGRVSGYIVAEPFASKSVVNGKGKILYTSSDIWKNSICCGLVLRNEVIKNNKQSVQEFVNGYVRAGEEAESKNADVQKTAAKYMSTDKKVLDLSMKYTSYTDLKIEESDYNVLTKYLTTMNLLKDSPKYDEFVDTSLIDGVK</sequence>